<dbReference type="AlphaFoldDB" id="A0A7X1B7J3"/>
<dbReference type="PROSITE" id="PS52015">
    <property type="entry name" value="TONB_CTD"/>
    <property type="match status" value="2"/>
</dbReference>
<evidence type="ECO:0000256" key="2">
    <source>
        <dbReference type="ARBA" id="ARBA00006555"/>
    </source>
</evidence>
<organism evidence="12 13">
    <name type="scientific">Pelagicoccus albus</name>
    <dbReference type="NCBI Taxonomy" id="415222"/>
    <lineage>
        <taxon>Bacteria</taxon>
        <taxon>Pseudomonadati</taxon>
        <taxon>Verrucomicrobiota</taxon>
        <taxon>Opitutia</taxon>
        <taxon>Puniceicoccales</taxon>
        <taxon>Pelagicoccaceae</taxon>
        <taxon>Pelagicoccus</taxon>
    </lineage>
</organism>
<feature type="signal peptide" evidence="10">
    <location>
        <begin position="1"/>
        <end position="25"/>
    </location>
</feature>
<dbReference type="Gene3D" id="3.30.1150.10">
    <property type="match status" value="2"/>
</dbReference>
<keyword evidence="8" id="KW-1133">Transmembrane helix</keyword>
<name>A0A7X1B7J3_9BACT</name>
<dbReference type="PANTHER" id="PTHR33446">
    <property type="entry name" value="PROTEIN TONB-RELATED"/>
    <property type="match status" value="1"/>
</dbReference>
<dbReference type="SUPFAM" id="SSF74653">
    <property type="entry name" value="TolA/TonB C-terminal domain"/>
    <property type="match status" value="2"/>
</dbReference>
<dbReference type="Pfam" id="PF03544">
    <property type="entry name" value="TonB_C"/>
    <property type="match status" value="2"/>
</dbReference>
<dbReference type="NCBIfam" id="TIGR01352">
    <property type="entry name" value="tonB_Cterm"/>
    <property type="match status" value="2"/>
</dbReference>
<dbReference type="GO" id="GO:0055085">
    <property type="term" value="P:transmembrane transport"/>
    <property type="evidence" value="ECO:0007669"/>
    <property type="project" value="InterPro"/>
</dbReference>
<comment type="caution">
    <text evidence="12">The sequence shown here is derived from an EMBL/GenBank/DDBJ whole genome shotgun (WGS) entry which is preliminary data.</text>
</comment>
<protein>
    <submittedName>
        <fullName evidence="12">TonB family protein</fullName>
    </submittedName>
</protein>
<dbReference type="InterPro" id="IPR037682">
    <property type="entry name" value="TonB_C"/>
</dbReference>
<feature type="domain" description="TonB C-terminal" evidence="11">
    <location>
        <begin position="31"/>
        <end position="126"/>
    </location>
</feature>
<accession>A0A7X1B7J3</accession>
<keyword evidence="4" id="KW-1003">Cell membrane</keyword>
<feature type="chain" id="PRO_5030782068" evidence="10">
    <location>
        <begin position="26"/>
        <end position="236"/>
    </location>
</feature>
<comment type="similarity">
    <text evidence="2">Belongs to the TonB family.</text>
</comment>
<evidence type="ECO:0000256" key="9">
    <source>
        <dbReference type="ARBA" id="ARBA00023136"/>
    </source>
</evidence>
<reference evidence="12 13" key="1">
    <citation type="submission" date="2020-07" db="EMBL/GenBank/DDBJ databases">
        <authorList>
            <person name="Feng X."/>
        </authorList>
    </citation>
    <scope>NUCLEOTIDE SEQUENCE [LARGE SCALE GENOMIC DNA]</scope>
    <source>
        <strain evidence="12 13">JCM23202</strain>
    </source>
</reference>
<dbReference type="GO" id="GO:0015031">
    <property type="term" value="P:protein transport"/>
    <property type="evidence" value="ECO:0007669"/>
    <property type="project" value="UniProtKB-KW"/>
</dbReference>
<evidence type="ECO:0000256" key="1">
    <source>
        <dbReference type="ARBA" id="ARBA00004383"/>
    </source>
</evidence>
<dbReference type="PANTHER" id="PTHR33446:SF2">
    <property type="entry name" value="PROTEIN TONB"/>
    <property type="match status" value="1"/>
</dbReference>
<evidence type="ECO:0000259" key="11">
    <source>
        <dbReference type="PROSITE" id="PS52015"/>
    </source>
</evidence>
<evidence type="ECO:0000256" key="6">
    <source>
        <dbReference type="ARBA" id="ARBA00022692"/>
    </source>
</evidence>
<evidence type="ECO:0000256" key="3">
    <source>
        <dbReference type="ARBA" id="ARBA00022448"/>
    </source>
</evidence>
<evidence type="ECO:0000256" key="7">
    <source>
        <dbReference type="ARBA" id="ARBA00022927"/>
    </source>
</evidence>
<evidence type="ECO:0000256" key="10">
    <source>
        <dbReference type="SAM" id="SignalP"/>
    </source>
</evidence>
<evidence type="ECO:0000313" key="12">
    <source>
        <dbReference type="EMBL" id="MBC2607007.1"/>
    </source>
</evidence>
<keyword evidence="3" id="KW-0813">Transport</keyword>
<comment type="subcellular location">
    <subcellularLocation>
        <location evidence="1">Cell inner membrane</location>
        <topology evidence="1">Single-pass membrane protein</topology>
        <orientation evidence="1">Periplasmic side</orientation>
    </subcellularLocation>
</comment>
<evidence type="ECO:0000256" key="4">
    <source>
        <dbReference type="ARBA" id="ARBA00022475"/>
    </source>
</evidence>
<dbReference type="GO" id="GO:0098797">
    <property type="term" value="C:plasma membrane protein complex"/>
    <property type="evidence" value="ECO:0007669"/>
    <property type="project" value="TreeGrafter"/>
</dbReference>
<keyword evidence="9" id="KW-0472">Membrane</keyword>
<evidence type="ECO:0000256" key="8">
    <source>
        <dbReference type="ARBA" id="ARBA00022989"/>
    </source>
</evidence>
<gene>
    <name evidence="12" type="ORF">H5P27_13215</name>
</gene>
<proteinExistence type="inferred from homology"/>
<evidence type="ECO:0000256" key="5">
    <source>
        <dbReference type="ARBA" id="ARBA00022519"/>
    </source>
</evidence>
<evidence type="ECO:0000313" key="13">
    <source>
        <dbReference type="Proteomes" id="UP000526501"/>
    </source>
</evidence>
<dbReference type="InterPro" id="IPR051045">
    <property type="entry name" value="TonB-dependent_transducer"/>
</dbReference>
<dbReference type="InterPro" id="IPR006260">
    <property type="entry name" value="TonB/TolA_C"/>
</dbReference>
<dbReference type="EMBL" id="JACHVC010000012">
    <property type="protein sequence ID" value="MBC2607007.1"/>
    <property type="molecule type" value="Genomic_DNA"/>
</dbReference>
<keyword evidence="6" id="KW-0812">Transmembrane</keyword>
<keyword evidence="13" id="KW-1185">Reference proteome</keyword>
<dbReference type="GO" id="GO:0031992">
    <property type="term" value="F:energy transducer activity"/>
    <property type="evidence" value="ECO:0007669"/>
    <property type="project" value="TreeGrafter"/>
</dbReference>
<keyword evidence="7" id="KW-0653">Protein transport</keyword>
<keyword evidence="10" id="KW-0732">Signal</keyword>
<feature type="domain" description="TonB C-terminal" evidence="11">
    <location>
        <begin position="148"/>
        <end position="236"/>
    </location>
</feature>
<keyword evidence="5" id="KW-0997">Cell inner membrane</keyword>
<dbReference type="RefSeq" id="WP_185660872.1">
    <property type="nucleotide sequence ID" value="NZ_CAWPOO010000012.1"/>
</dbReference>
<dbReference type="Proteomes" id="UP000526501">
    <property type="component" value="Unassembled WGS sequence"/>
</dbReference>
<sequence length="236" mass="26254">MFRHFRQFSSSLCLLLVWVSSPLGAEEKTDGEIVPPVAIYKVDPTHPPELYSRGVEGEAIIIASVDMFGTVVDPMVDRATHEEFGLAAMIACSEWIFEPATKNGVPIAIRVKIPFDFKIAFEHKLNVEMGREVFKEIDVPIIPSFELDQSPTLSFMPAFAEFYPDELINTGKTSAVSVEFVINPEGNVMNPRIVSTSTPGFEEAAMRAVSHIKYKPIRVDGQAVYVSLMIPIQFSQ</sequence>